<dbReference type="KEGG" id="lbc:LACBIDRAFT_307924"/>
<dbReference type="GeneID" id="6082254"/>
<evidence type="ECO:0000256" key="1">
    <source>
        <dbReference type="SAM" id="MobiDB-lite"/>
    </source>
</evidence>
<dbReference type="AlphaFoldDB" id="B0DR80"/>
<organism evidence="3">
    <name type="scientific">Laccaria bicolor (strain S238N-H82 / ATCC MYA-4686)</name>
    <name type="common">Bicoloured deceiver</name>
    <name type="synonym">Laccaria laccata var. bicolor</name>
    <dbReference type="NCBI Taxonomy" id="486041"/>
    <lineage>
        <taxon>Eukaryota</taxon>
        <taxon>Fungi</taxon>
        <taxon>Dikarya</taxon>
        <taxon>Basidiomycota</taxon>
        <taxon>Agaricomycotina</taxon>
        <taxon>Agaricomycetes</taxon>
        <taxon>Agaricomycetidae</taxon>
        <taxon>Agaricales</taxon>
        <taxon>Agaricineae</taxon>
        <taxon>Hydnangiaceae</taxon>
        <taxon>Laccaria</taxon>
    </lineage>
</organism>
<reference evidence="2 3" key="1">
    <citation type="journal article" date="2008" name="Nature">
        <title>The genome of Laccaria bicolor provides insights into mycorrhizal symbiosis.</title>
        <authorList>
            <person name="Martin F."/>
            <person name="Aerts A."/>
            <person name="Ahren D."/>
            <person name="Brun A."/>
            <person name="Danchin E.G.J."/>
            <person name="Duchaussoy F."/>
            <person name="Gibon J."/>
            <person name="Kohler A."/>
            <person name="Lindquist E."/>
            <person name="Pereda V."/>
            <person name="Salamov A."/>
            <person name="Shapiro H.J."/>
            <person name="Wuyts J."/>
            <person name="Blaudez D."/>
            <person name="Buee M."/>
            <person name="Brokstein P."/>
            <person name="Canbaeck B."/>
            <person name="Cohen D."/>
            <person name="Courty P.E."/>
            <person name="Coutinho P.M."/>
            <person name="Delaruelle C."/>
            <person name="Detter J.C."/>
            <person name="Deveau A."/>
            <person name="DiFazio S."/>
            <person name="Duplessis S."/>
            <person name="Fraissinet-Tachet L."/>
            <person name="Lucic E."/>
            <person name="Frey-Klett P."/>
            <person name="Fourrey C."/>
            <person name="Feussner I."/>
            <person name="Gay G."/>
            <person name="Grimwood J."/>
            <person name="Hoegger P.J."/>
            <person name="Jain P."/>
            <person name="Kilaru S."/>
            <person name="Labbe J."/>
            <person name="Lin Y.C."/>
            <person name="Legue V."/>
            <person name="Le Tacon F."/>
            <person name="Marmeisse R."/>
            <person name="Melayah D."/>
            <person name="Montanini B."/>
            <person name="Muratet M."/>
            <person name="Nehls U."/>
            <person name="Niculita-Hirzel H."/>
            <person name="Oudot-Le Secq M.P."/>
            <person name="Peter M."/>
            <person name="Quesneville H."/>
            <person name="Rajashekar B."/>
            <person name="Reich M."/>
            <person name="Rouhier N."/>
            <person name="Schmutz J."/>
            <person name="Yin T."/>
            <person name="Chalot M."/>
            <person name="Henrissat B."/>
            <person name="Kuees U."/>
            <person name="Lucas S."/>
            <person name="Van de Peer Y."/>
            <person name="Podila G.K."/>
            <person name="Polle A."/>
            <person name="Pukkila P.J."/>
            <person name="Richardson P.M."/>
            <person name="Rouze P."/>
            <person name="Sanders I.R."/>
            <person name="Stajich J.E."/>
            <person name="Tunlid A."/>
            <person name="Tuskan G."/>
            <person name="Grigoriev I.V."/>
        </authorList>
    </citation>
    <scope>NUCLEOTIDE SEQUENCE [LARGE SCALE GENOMIC DNA]</scope>
    <source>
        <strain evidence="3">S238N-H82 / ATCC MYA-4686</strain>
    </source>
</reference>
<dbReference type="HOGENOM" id="CLU_2386560_0_0_1"/>
<evidence type="ECO:0000313" key="2">
    <source>
        <dbReference type="EMBL" id="EDR02825.1"/>
    </source>
</evidence>
<evidence type="ECO:0000313" key="3">
    <source>
        <dbReference type="Proteomes" id="UP000001194"/>
    </source>
</evidence>
<keyword evidence="3" id="KW-1185">Reference proteome</keyword>
<feature type="region of interest" description="Disordered" evidence="1">
    <location>
        <begin position="1"/>
        <end position="94"/>
    </location>
</feature>
<gene>
    <name evidence="2" type="ORF">LACBIDRAFT_307924</name>
</gene>
<accession>B0DR80</accession>
<dbReference type="RefSeq" id="XP_001886535.1">
    <property type="nucleotide sequence ID" value="XM_001886500.1"/>
</dbReference>
<proteinExistence type="predicted"/>
<sequence length="94" mass="10127">MREKRAKASGKGTAMKPSTMAKAATKKGKKKVSPKAKGASKLVEIDSGDESDGMTALKGVEERELKQGARRGPENESMKRFHDPVAVRDSRGNL</sequence>
<dbReference type="OrthoDB" id="3264316at2759"/>
<dbReference type="InParanoid" id="B0DR80"/>
<dbReference type="Proteomes" id="UP000001194">
    <property type="component" value="Unassembled WGS sequence"/>
</dbReference>
<protein>
    <submittedName>
        <fullName evidence="2">Predicted protein</fullName>
    </submittedName>
</protein>
<name>B0DR80_LACBS</name>
<feature type="compositionally biased region" description="Basic residues" evidence="1">
    <location>
        <begin position="24"/>
        <end position="34"/>
    </location>
</feature>
<feature type="compositionally biased region" description="Basic and acidic residues" evidence="1">
    <location>
        <begin position="59"/>
        <end position="94"/>
    </location>
</feature>
<dbReference type="EMBL" id="DS547128">
    <property type="protein sequence ID" value="EDR02825.1"/>
    <property type="molecule type" value="Genomic_DNA"/>
</dbReference>